<dbReference type="OrthoDB" id="1923159at2759"/>
<dbReference type="GO" id="GO:0030014">
    <property type="term" value="C:CCR4-NOT complex"/>
    <property type="evidence" value="ECO:0007669"/>
    <property type="project" value="InterPro"/>
</dbReference>
<dbReference type="SMR" id="A0A803LKS2"/>
<name>A0A803LKS2_CHEQI</name>
<reference evidence="4" key="1">
    <citation type="journal article" date="2017" name="Nature">
        <title>The genome of Chenopodium quinoa.</title>
        <authorList>
            <person name="Jarvis D.E."/>
            <person name="Ho Y.S."/>
            <person name="Lightfoot D.J."/>
            <person name="Schmoeckel S.M."/>
            <person name="Li B."/>
            <person name="Borm T.J.A."/>
            <person name="Ohyanagi H."/>
            <person name="Mineta K."/>
            <person name="Michell C.T."/>
            <person name="Saber N."/>
            <person name="Kharbatia N.M."/>
            <person name="Rupper R.R."/>
            <person name="Sharp A.R."/>
            <person name="Dally N."/>
            <person name="Boughton B.A."/>
            <person name="Woo Y.H."/>
            <person name="Gao G."/>
            <person name="Schijlen E.G.W.M."/>
            <person name="Guo X."/>
            <person name="Momin A.A."/>
            <person name="Negrao S."/>
            <person name="Al-Babili S."/>
            <person name="Gehring C."/>
            <person name="Roessner U."/>
            <person name="Jung C."/>
            <person name="Murphy K."/>
            <person name="Arold S.T."/>
            <person name="Gojobori T."/>
            <person name="van der Linden C.G."/>
            <person name="van Loo E.N."/>
            <person name="Jellen E.N."/>
            <person name="Maughan P.J."/>
            <person name="Tester M."/>
        </authorList>
    </citation>
    <scope>NUCLEOTIDE SEQUENCE [LARGE SCALE GENOMIC DNA]</scope>
    <source>
        <strain evidence="4">cv. PI 614886</strain>
    </source>
</reference>
<dbReference type="InterPro" id="IPR001841">
    <property type="entry name" value="Znf_RING"/>
</dbReference>
<gene>
    <name evidence="4" type="primary">LOC110724883</name>
</gene>
<keyword evidence="1" id="KW-0862">Zinc</keyword>
<keyword evidence="5" id="KW-1185">Reference proteome</keyword>
<accession>A0A803LKS2</accession>
<dbReference type="Pfam" id="PF14570">
    <property type="entry name" value="zf-RING_4"/>
    <property type="match status" value="1"/>
</dbReference>
<dbReference type="PANTHER" id="PTHR12603:SF0">
    <property type="entry name" value="CCR4-NOT TRANSCRIPTION COMPLEX SUBUNIT 4"/>
    <property type="match status" value="1"/>
</dbReference>
<dbReference type="OMA" id="SACPICC"/>
<dbReference type="GO" id="GO:0016567">
    <property type="term" value="P:protein ubiquitination"/>
    <property type="evidence" value="ECO:0007669"/>
    <property type="project" value="TreeGrafter"/>
</dbReference>
<dbReference type="GO" id="GO:0008270">
    <property type="term" value="F:zinc ion binding"/>
    <property type="evidence" value="ECO:0007669"/>
    <property type="project" value="UniProtKB-KW"/>
</dbReference>
<dbReference type="AlphaFoldDB" id="A0A803LKS2"/>
<dbReference type="KEGG" id="cqi:110724883"/>
<dbReference type="InterPro" id="IPR013083">
    <property type="entry name" value="Znf_RING/FYVE/PHD"/>
</dbReference>
<keyword evidence="1" id="KW-0479">Metal-binding</keyword>
<dbReference type="PROSITE" id="PS50089">
    <property type="entry name" value="ZF_RING_2"/>
    <property type="match status" value="1"/>
</dbReference>
<organism evidence="4 5">
    <name type="scientific">Chenopodium quinoa</name>
    <name type="common">Quinoa</name>
    <dbReference type="NCBI Taxonomy" id="63459"/>
    <lineage>
        <taxon>Eukaryota</taxon>
        <taxon>Viridiplantae</taxon>
        <taxon>Streptophyta</taxon>
        <taxon>Embryophyta</taxon>
        <taxon>Tracheophyta</taxon>
        <taxon>Spermatophyta</taxon>
        <taxon>Magnoliopsida</taxon>
        <taxon>eudicotyledons</taxon>
        <taxon>Gunneridae</taxon>
        <taxon>Pentapetalae</taxon>
        <taxon>Caryophyllales</taxon>
        <taxon>Chenopodiaceae</taxon>
        <taxon>Chenopodioideae</taxon>
        <taxon>Atripliceae</taxon>
        <taxon>Chenopodium</taxon>
    </lineage>
</organism>
<feature type="domain" description="RING-type" evidence="3">
    <location>
        <begin position="208"/>
        <end position="250"/>
    </location>
</feature>
<dbReference type="Gene3D" id="3.30.40.10">
    <property type="entry name" value="Zinc/RING finger domain, C3HC4 (zinc finger)"/>
    <property type="match status" value="1"/>
</dbReference>
<dbReference type="SUPFAM" id="SSF57850">
    <property type="entry name" value="RING/U-box"/>
    <property type="match status" value="1"/>
</dbReference>
<dbReference type="GO" id="GO:0004842">
    <property type="term" value="F:ubiquitin-protein transferase activity"/>
    <property type="evidence" value="ECO:0007669"/>
    <property type="project" value="InterPro"/>
</dbReference>
<dbReference type="GeneID" id="110724883"/>
<evidence type="ECO:0000313" key="5">
    <source>
        <dbReference type="Proteomes" id="UP000596660"/>
    </source>
</evidence>
<dbReference type="CDD" id="cd16618">
    <property type="entry name" value="mRING-HC-C4C4_CNOT4"/>
    <property type="match status" value="1"/>
</dbReference>
<protein>
    <recommendedName>
        <fullName evidence="3">RING-type domain-containing protein</fullName>
    </recommendedName>
</protein>
<feature type="compositionally biased region" description="Basic residues" evidence="2">
    <location>
        <begin position="17"/>
        <end position="32"/>
    </location>
</feature>
<dbReference type="InterPro" id="IPR039515">
    <property type="entry name" value="NOT4_mRING-HC-C4C4"/>
</dbReference>
<dbReference type="EnsemblPlants" id="AUR62014569-RA">
    <property type="protein sequence ID" value="AUR62014569-RA:cds"/>
    <property type="gene ID" value="AUR62014569"/>
</dbReference>
<feature type="region of interest" description="Disordered" evidence="2">
    <location>
        <begin position="1"/>
        <end position="39"/>
    </location>
</feature>
<dbReference type="PANTHER" id="PTHR12603">
    <property type="entry name" value="CCR4-NOT TRANSCRIPTION COMPLEX RELATED"/>
    <property type="match status" value="1"/>
</dbReference>
<reference evidence="4" key="2">
    <citation type="submission" date="2021-03" db="UniProtKB">
        <authorList>
            <consortium name="EnsemblPlants"/>
        </authorList>
    </citation>
    <scope>IDENTIFICATION</scope>
</reference>
<evidence type="ECO:0000313" key="4">
    <source>
        <dbReference type="EnsemblPlants" id="AUR62014569-RA:cds"/>
    </source>
</evidence>
<proteinExistence type="predicted"/>
<evidence type="ECO:0000259" key="3">
    <source>
        <dbReference type="PROSITE" id="PS50089"/>
    </source>
</evidence>
<dbReference type="InterPro" id="IPR039780">
    <property type="entry name" value="Mot2"/>
</dbReference>
<evidence type="ECO:0000256" key="1">
    <source>
        <dbReference type="PROSITE-ProRule" id="PRU00175"/>
    </source>
</evidence>
<dbReference type="Gramene" id="AUR62014569-RA">
    <property type="protein sequence ID" value="AUR62014569-RA:cds"/>
    <property type="gene ID" value="AUR62014569"/>
</dbReference>
<sequence>MRSDTISDARVCGRNRNSSKKKRGSKHGKSKQNKVDVTRDQRLSQVDNNVIGEFELSQSIPNGCKGDTAQEQDSLAVNTRKHEDEIPISCTDEAVSRMNGSSIRRFYHNSSSASCSSSCCDIDERCLDDWEAVADALTAENRQTSDMEHRASETESAGVNCRYQGNSRAWSLYDVDRPRSLPGLPKLQQYNQNQLPSEHCFSSGPSACPICCEDFDVTDLSFFPCPCGFQLCLFCHNKILEVDGRCPGCRKQYDSVNADADLEVQPNDPCSKYTWF</sequence>
<evidence type="ECO:0000256" key="2">
    <source>
        <dbReference type="SAM" id="MobiDB-lite"/>
    </source>
</evidence>
<dbReference type="RefSeq" id="XP_021760073.1">
    <property type="nucleotide sequence ID" value="XM_021904381.1"/>
</dbReference>
<dbReference type="Proteomes" id="UP000596660">
    <property type="component" value="Unplaced"/>
</dbReference>
<keyword evidence="1" id="KW-0863">Zinc-finger</keyword>